<dbReference type="SMART" id="SM00554">
    <property type="entry name" value="FAS1"/>
    <property type="match status" value="1"/>
</dbReference>
<dbReference type="STRING" id="1774970.AUC70_08760"/>
<dbReference type="PROSITE" id="PS50213">
    <property type="entry name" value="FAS1"/>
    <property type="match status" value="1"/>
</dbReference>
<feature type="signal peptide" evidence="1">
    <location>
        <begin position="1"/>
        <end position="22"/>
    </location>
</feature>
<dbReference type="InterPro" id="IPR036378">
    <property type="entry name" value="FAS1_dom_sf"/>
</dbReference>
<sequence>MMWKSIASAAVVGLMLAGTAQASQSPNLYERAESEGSFETFVAAVNAAGLSDALKGSEEWTIFAPTDEAFAALPDGTVERLLKPENKDELAVVLKNHIIPGKNFVSAWFNEKVAIETKAGNDIEVDGMTGNPFLVGDAQIVRKNIPASNGMIHALDGVLMPADS</sequence>
<dbReference type="PANTHER" id="PTHR10900">
    <property type="entry name" value="PERIOSTIN-RELATED"/>
    <property type="match status" value="1"/>
</dbReference>
<dbReference type="SUPFAM" id="SSF82153">
    <property type="entry name" value="FAS1 domain"/>
    <property type="match status" value="1"/>
</dbReference>
<comment type="caution">
    <text evidence="3">The sequence shown here is derived from an EMBL/GenBank/DDBJ whole genome shotgun (WGS) entry which is preliminary data.</text>
</comment>
<protein>
    <recommendedName>
        <fullName evidence="2">FAS1 domain-containing protein</fullName>
    </recommendedName>
</protein>
<evidence type="ECO:0000313" key="3">
    <source>
        <dbReference type="EMBL" id="ODR94690.1"/>
    </source>
</evidence>
<feature type="domain" description="FAS1" evidence="2">
    <location>
        <begin position="25"/>
        <end position="159"/>
    </location>
</feature>
<keyword evidence="4" id="KW-1185">Reference proteome</keyword>
<dbReference type="InterPro" id="IPR000782">
    <property type="entry name" value="FAS1_domain"/>
</dbReference>
<reference evidence="3 4" key="1">
    <citation type="journal article" date="2016" name="Environ. Microbiol.">
        <title>New Methyloceanibacter diversity from North Sea sediments includes methanotroph containing solely the soluble methane monooxygenase.</title>
        <authorList>
            <person name="Vekeman B."/>
            <person name="Kerckhof F.M."/>
            <person name="Cremers G."/>
            <person name="de Vos P."/>
            <person name="Vandamme P."/>
            <person name="Boon N."/>
            <person name="Op den Camp H.J."/>
            <person name="Heylen K."/>
        </authorList>
    </citation>
    <scope>NUCLEOTIDE SEQUENCE [LARGE SCALE GENOMIC DNA]</scope>
    <source>
        <strain evidence="3 4">R-67176</strain>
    </source>
</reference>
<dbReference type="RefSeq" id="WP_083241505.1">
    <property type="nucleotide sequence ID" value="NZ_LPWE01000012.1"/>
</dbReference>
<evidence type="ECO:0000259" key="2">
    <source>
        <dbReference type="PROSITE" id="PS50213"/>
    </source>
</evidence>
<feature type="chain" id="PRO_5009138371" description="FAS1 domain-containing protein" evidence="1">
    <location>
        <begin position="23"/>
        <end position="164"/>
    </location>
</feature>
<evidence type="ECO:0000313" key="4">
    <source>
        <dbReference type="Proteomes" id="UP000094172"/>
    </source>
</evidence>
<dbReference type="Proteomes" id="UP000094172">
    <property type="component" value="Unassembled WGS sequence"/>
</dbReference>
<dbReference type="FunFam" id="2.30.180.10:FF:000014">
    <property type="entry name" value="Stabilin 1"/>
    <property type="match status" value="1"/>
</dbReference>
<evidence type="ECO:0000256" key="1">
    <source>
        <dbReference type="SAM" id="SignalP"/>
    </source>
</evidence>
<dbReference type="EMBL" id="LPWE01000012">
    <property type="protein sequence ID" value="ODR94690.1"/>
    <property type="molecule type" value="Genomic_DNA"/>
</dbReference>
<accession>A0A1E3VMD6</accession>
<gene>
    <name evidence="3" type="ORF">AUC70_08760</name>
</gene>
<dbReference type="PANTHER" id="PTHR10900:SF77">
    <property type="entry name" value="FI19380P1"/>
    <property type="match status" value="1"/>
</dbReference>
<dbReference type="InterPro" id="IPR050904">
    <property type="entry name" value="Adhesion/Biosynth-related"/>
</dbReference>
<organism evidence="3 4">
    <name type="scientific">Methyloceanibacter stevinii</name>
    <dbReference type="NCBI Taxonomy" id="1774970"/>
    <lineage>
        <taxon>Bacteria</taxon>
        <taxon>Pseudomonadati</taxon>
        <taxon>Pseudomonadota</taxon>
        <taxon>Alphaproteobacteria</taxon>
        <taxon>Hyphomicrobiales</taxon>
        <taxon>Hyphomicrobiaceae</taxon>
        <taxon>Methyloceanibacter</taxon>
    </lineage>
</organism>
<dbReference type="AlphaFoldDB" id="A0A1E3VMD6"/>
<keyword evidence="1" id="KW-0732">Signal</keyword>
<name>A0A1E3VMD6_9HYPH</name>
<dbReference type="Pfam" id="PF02469">
    <property type="entry name" value="Fasciclin"/>
    <property type="match status" value="1"/>
</dbReference>
<proteinExistence type="predicted"/>
<dbReference type="Gene3D" id="2.30.180.10">
    <property type="entry name" value="FAS1 domain"/>
    <property type="match status" value="1"/>
</dbReference>